<feature type="domain" description="Serine-threonine/tyrosine-protein kinase catalytic" evidence="2">
    <location>
        <begin position="2"/>
        <end position="43"/>
    </location>
</feature>
<keyword evidence="4" id="KW-1185">Reference proteome</keyword>
<feature type="compositionally biased region" description="Polar residues" evidence="1">
    <location>
        <begin position="103"/>
        <end position="113"/>
    </location>
</feature>
<dbReference type="GO" id="GO:0004714">
    <property type="term" value="F:transmembrane receptor protein tyrosine kinase activity"/>
    <property type="evidence" value="ECO:0007669"/>
    <property type="project" value="TreeGrafter"/>
</dbReference>
<organism evidence="3 4">
    <name type="scientific">Euroglyphus maynei</name>
    <name type="common">Mayne's house dust mite</name>
    <dbReference type="NCBI Taxonomy" id="6958"/>
    <lineage>
        <taxon>Eukaryota</taxon>
        <taxon>Metazoa</taxon>
        <taxon>Ecdysozoa</taxon>
        <taxon>Arthropoda</taxon>
        <taxon>Chelicerata</taxon>
        <taxon>Arachnida</taxon>
        <taxon>Acari</taxon>
        <taxon>Acariformes</taxon>
        <taxon>Sarcoptiformes</taxon>
        <taxon>Astigmata</taxon>
        <taxon>Psoroptidia</taxon>
        <taxon>Analgoidea</taxon>
        <taxon>Pyroglyphidae</taxon>
        <taxon>Pyroglyphinae</taxon>
        <taxon>Euroglyphus</taxon>
    </lineage>
</organism>
<dbReference type="SUPFAM" id="SSF56112">
    <property type="entry name" value="Protein kinase-like (PK-like)"/>
    <property type="match status" value="1"/>
</dbReference>
<evidence type="ECO:0000313" key="4">
    <source>
        <dbReference type="Proteomes" id="UP000194236"/>
    </source>
</evidence>
<dbReference type="EMBL" id="MUJZ01064597">
    <property type="protein sequence ID" value="OTF70665.1"/>
    <property type="molecule type" value="Genomic_DNA"/>
</dbReference>
<comment type="caution">
    <text evidence="3">The sequence shown here is derived from an EMBL/GenBank/DDBJ whole genome shotgun (WGS) entry which is preliminary data.</text>
</comment>
<dbReference type="GO" id="GO:0043235">
    <property type="term" value="C:receptor complex"/>
    <property type="evidence" value="ECO:0007669"/>
    <property type="project" value="TreeGrafter"/>
</dbReference>
<evidence type="ECO:0000259" key="2">
    <source>
        <dbReference type="Pfam" id="PF07714"/>
    </source>
</evidence>
<dbReference type="InterPro" id="IPR050122">
    <property type="entry name" value="RTK"/>
</dbReference>
<dbReference type="GO" id="GO:0005886">
    <property type="term" value="C:plasma membrane"/>
    <property type="evidence" value="ECO:0007669"/>
    <property type="project" value="TreeGrafter"/>
</dbReference>
<reference evidence="3 4" key="1">
    <citation type="submission" date="2017-03" db="EMBL/GenBank/DDBJ databases">
        <title>Genome Survey of Euroglyphus maynei.</title>
        <authorList>
            <person name="Arlian L.G."/>
            <person name="Morgan M.S."/>
            <person name="Rider S.D."/>
        </authorList>
    </citation>
    <scope>NUCLEOTIDE SEQUENCE [LARGE SCALE GENOMIC DNA]</scope>
    <source>
        <strain evidence="3">Arlian Lab</strain>
        <tissue evidence="3">Whole body</tissue>
    </source>
</reference>
<feature type="region of interest" description="Disordered" evidence="1">
    <location>
        <begin position="193"/>
        <end position="233"/>
    </location>
</feature>
<dbReference type="PANTHER" id="PTHR24416:SF611">
    <property type="entry name" value="TYROSINE-PROTEIN KINASE TRANSMEMBRANE RECEPTOR ROR"/>
    <property type="match status" value="1"/>
</dbReference>
<name>A0A1Y3AU08_EURMA</name>
<feature type="compositionally biased region" description="Pro residues" evidence="1">
    <location>
        <begin position="116"/>
        <end position="128"/>
    </location>
</feature>
<dbReference type="GO" id="GO:0017147">
    <property type="term" value="F:Wnt-protein binding"/>
    <property type="evidence" value="ECO:0007669"/>
    <property type="project" value="TreeGrafter"/>
</dbReference>
<accession>A0A1Y3AU08</accession>
<feature type="compositionally biased region" description="Low complexity" evidence="1">
    <location>
        <begin position="129"/>
        <end position="144"/>
    </location>
</feature>
<evidence type="ECO:0000313" key="3">
    <source>
        <dbReference type="EMBL" id="OTF70665.1"/>
    </source>
</evidence>
<dbReference type="Proteomes" id="UP000194236">
    <property type="component" value="Unassembled WGS sequence"/>
</dbReference>
<sequence length="233" mass="25273">MVRSRQLLPCPSGCPQHIYAMMLECWQETPSQRPVFHDLHSRLRSWEAVHARDNRDKMNNAQSGSNQINGRSGLGSVRHYNSNGSNCGAVAYQTTMLTDNTIPSSPLLSNCKQSLPLPPPPPPVPPPSNNGQLSMFSNNNNNNNIRTNGNLFNGGGTFTPATVQYSQQGVFLNGDPIHTGPHLQHHLQQHYQFSSANSANSSNSIAAQGSGSRPQTPSSAPRANKMPTLLGHC</sequence>
<feature type="region of interest" description="Disordered" evidence="1">
    <location>
        <begin position="55"/>
        <end position="77"/>
    </location>
</feature>
<dbReference type="PANTHER" id="PTHR24416">
    <property type="entry name" value="TYROSINE-PROTEIN KINASE RECEPTOR"/>
    <property type="match status" value="1"/>
</dbReference>
<feature type="compositionally biased region" description="Polar residues" evidence="1">
    <location>
        <begin position="59"/>
        <end position="70"/>
    </location>
</feature>
<dbReference type="Gene3D" id="1.10.510.10">
    <property type="entry name" value="Transferase(Phosphotransferase) domain 1"/>
    <property type="match status" value="1"/>
</dbReference>
<proteinExistence type="predicted"/>
<dbReference type="GO" id="GO:0007169">
    <property type="term" value="P:cell surface receptor protein tyrosine kinase signaling pathway"/>
    <property type="evidence" value="ECO:0007669"/>
    <property type="project" value="TreeGrafter"/>
</dbReference>
<evidence type="ECO:0000256" key="1">
    <source>
        <dbReference type="SAM" id="MobiDB-lite"/>
    </source>
</evidence>
<dbReference type="AlphaFoldDB" id="A0A1Y3AU08"/>
<dbReference type="InterPro" id="IPR011009">
    <property type="entry name" value="Kinase-like_dom_sf"/>
</dbReference>
<dbReference type="Pfam" id="PF07714">
    <property type="entry name" value="PK_Tyr_Ser-Thr"/>
    <property type="match status" value="1"/>
</dbReference>
<protein>
    <recommendedName>
        <fullName evidence="2">Serine-threonine/tyrosine-protein kinase catalytic domain-containing protein</fullName>
    </recommendedName>
</protein>
<gene>
    <name evidence="3" type="ORF">BLA29_008300</name>
</gene>
<dbReference type="OrthoDB" id="28230at2759"/>
<dbReference type="InterPro" id="IPR001245">
    <property type="entry name" value="Ser-Thr/Tyr_kinase_cat_dom"/>
</dbReference>
<feature type="compositionally biased region" description="Low complexity" evidence="1">
    <location>
        <begin position="193"/>
        <end position="212"/>
    </location>
</feature>
<feature type="region of interest" description="Disordered" evidence="1">
    <location>
        <begin position="103"/>
        <end position="144"/>
    </location>
</feature>